<keyword evidence="3" id="KW-0067">ATP-binding</keyword>
<evidence type="ECO:0000256" key="2">
    <source>
        <dbReference type="ARBA" id="ARBA00022801"/>
    </source>
</evidence>
<dbReference type="Gene3D" id="3.40.50.10810">
    <property type="entry name" value="Tandem AAA-ATPase domain"/>
    <property type="match status" value="1"/>
</dbReference>
<protein>
    <submittedName>
        <fullName evidence="7">Uncharacterized protein</fullName>
    </submittedName>
</protein>
<proteinExistence type="predicted"/>
<evidence type="ECO:0000256" key="4">
    <source>
        <dbReference type="SAM" id="MobiDB-lite"/>
    </source>
</evidence>
<dbReference type="EMBL" id="JAACJM010000088">
    <property type="protein sequence ID" value="KAF5348032.1"/>
    <property type="molecule type" value="Genomic_DNA"/>
</dbReference>
<dbReference type="SMART" id="SM00487">
    <property type="entry name" value="DEXDc"/>
    <property type="match status" value="1"/>
</dbReference>
<dbReference type="Pfam" id="PF00176">
    <property type="entry name" value="SNF2-rel_dom"/>
    <property type="match status" value="1"/>
</dbReference>
<sequence length="831" mass="92747">MENIRQRLMAQDAQLYPNLKDARSSTPRSVMTISSSSSSSSSSSASSSSSSNGSRTKPSQARRAIVISSDEEDEDDDVVEVAPFKPSNMNHSKLPQTKPVKTPTINDGFKSKPLQQPLPRTMQSKPLPAAKTMPVAMPIRPAFAPEKTLPTVPLHPEDERDGEVIKMPALEDENVYMSPTDADKALRELMSGNMNEDVDVEINPEDAIVKGFKEGFTLLPHQIIGRNWMKERENPSEKKMGGILADDMGLGKTIQALTRIVEGRPKKKDREDGWSPTTLVVCPLALVAQWASEIERMCVGLTVIKHQGTSRTHDPKVLTNAHVVVTTYDTVKSEYSTYSPPAKDESKSKAKKKQAVDDTDSSDGEHFGRTLVKNTKKSKAKPKDALFRIRWFRVVLDEAHNIKNRSTQGAIACCELEAKFRWALTGTPLQNDVTEIYSLFKFLRIKPFSSWDHFNENIAKRIKSGNGANRAMKRLQVVLKQIMLRRQKTDTMNGKVLIELPQRIVNIISCDFSPSEQHFYDDLEMKMGDVKDKLMAAAEREGKNANYMAVLLLLLRLRQACNHPSLVSKDYKVDLEAVESQAAKKASDETDGDDLVAAFGALGVTRKCAICTVELTSENTTTSKVEGHCDGCSVLAVQARQQSIARPDSAKIRKILELLRHVDETSEGKDKTIIFSQFTSMLDLIQPFLKDKGIRFVRYDGSMNSVDREKSIEAIKKDDRVKVILISFKAGSTGLNLTACNNVILVDLWWNPALEDQAFDRAHRFGQLKDVNIYKLKIDATVEDRILELQDKKRELARAALSGDKIKNIRLGLDDLMALFRPGAGNEDDDD</sequence>
<evidence type="ECO:0000259" key="5">
    <source>
        <dbReference type="PROSITE" id="PS51192"/>
    </source>
</evidence>
<dbReference type="SUPFAM" id="SSF52540">
    <property type="entry name" value="P-loop containing nucleoside triphosphate hydrolases"/>
    <property type="match status" value="2"/>
</dbReference>
<dbReference type="SMART" id="SM00490">
    <property type="entry name" value="HELICc"/>
    <property type="match status" value="1"/>
</dbReference>
<dbReference type="GO" id="GO:0016787">
    <property type="term" value="F:hydrolase activity"/>
    <property type="evidence" value="ECO:0007669"/>
    <property type="project" value="UniProtKB-KW"/>
</dbReference>
<evidence type="ECO:0000256" key="3">
    <source>
        <dbReference type="ARBA" id="ARBA00022840"/>
    </source>
</evidence>
<dbReference type="GO" id="GO:0005524">
    <property type="term" value="F:ATP binding"/>
    <property type="evidence" value="ECO:0007669"/>
    <property type="project" value="UniProtKB-KW"/>
</dbReference>
<feature type="region of interest" description="Disordered" evidence="4">
    <location>
        <begin position="15"/>
        <end position="125"/>
    </location>
</feature>
<keyword evidence="1" id="KW-0547">Nucleotide-binding</keyword>
<feature type="compositionally biased region" description="Polar residues" evidence="4">
    <location>
        <begin position="24"/>
        <end position="33"/>
    </location>
</feature>
<comment type="caution">
    <text evidence="7">The sequence shown here is derived from an EMBL/GenBank/DDBJ whole genome shotgun (WGS) entry which is preliminary data.</text>
</comment>
<dbReference type="InterPro" id="IPR050628">
    <property type="entry name" value="SNF2_RAD54_helicase_TF"/>
</dbReference>
<dbReference type="InterPro" id="IPR049730">
    <property type="entry name" value="SNF2/RAD54-like_C"/>
</dbReference>
<evidence type="ECO:0000313" key="7">
    <source>
        <dbReference type="EMBL" id="KAF5348032.1"/>
    </source>
</evidence>
<keyword evidence="2" id="KW-0378">Hydrolase</keyword>
<feature type="domain" description="Helicase ATP-binding" evidence="5">
    <location>
        <begin position="233"/>
        <end position="446"/>
    </location>
</feature>
<evidence type="ECO:0000259" key="6">
    <source>
        <dbReference type="PROSITE" id="PS51194"/>
    </source>
</evidence>
<dbReference type="InterPro" id="IPR038718">
    <property type="entry name" value="SNF2-like_sf"/>
</dbReference>
<feature type="region of interest" description="Disordered" evidence="4">
    <location>
        <begin position="335"/>
        <end position="376"/>
    </location>
</feature>
<feature type="compositionally biased region" description="Acidic residues" evidence="4">
    <location>
        <begin position="69"/>
        <end position="79"/>
    </location>
</feature>
<dbReference type="PROSITE" id="PS51194">
    <property type="entry name" value="HELICASE_CTER"/>
    <property type="match status" value="1"/>
</dbReference>
<evidence type="ECO:0000256" key="1">
    <source>
        <dbReference type="ARBA" id="ARBA00022741"/>
    </source>
</evidence>
<dbReference type="GO" id="GO:0008094">
    <property type="term" value="F:ATP-dependent activity, acting on DNA"/>
    <property type="evidence" value="ECO:0007669"/>
    <property type="project" value="TreeGrafter"/>
</dbReference>
<feature type="domain" description="Helicase C-terminal" evidence="6">
    <location>
        <begin position="654"/>
        <end position="817"/>
    </location>
</feature>
<feature type="compositionally biased region" description="Low complexity" evidence="4">
    <location>
        <begin position="34"/>
        <end position="51"/>
    </location>
</feature>
<accession>A0A8H5CU74</accession>
<organism evidence="7 8">
    <name type="scientific">Tetrapyrgos nigripes</name>
    <dbReference type="NCBI Taxonomy" id="182062"/>
    <lineage>
        <taxon>Eukaryota</taxon>
        <taxon>Fungi</taxon>
        <taxon>Dikarya</taxon>
        <taxon>Basidiomycota</taxon>
        <taxon>Agaricomycotina</taxon>
        <taxon>Agaricomycetes</taxon>
        <taxon>Agaricomycetidae</taxon>
        <taxon>Agaricales</taxon>
        <taxon>Marasmiineae</taxon>
        <taxon>Marasmiaceae</taxon>
        <taxon>Tetrapyrgos</taxon>
    </lineage>
</organism>
<dbReference type="PANTHER" id="PTHR45626:SF14">
    <property type="entry name" value="ATP-DEPENDENT DNA HELICASE (EUROFUNG)"/>
    <property type="match status" value="1"/>
</dbReference>
<reference evidence="7 8" key="1">
    <citation type="journal article" date="2020" name="ISME J.">
        <title>Uncovering the hidden diversity of litter-decomposition mechanisms in mushroom-forming fungi.</title>
        <authorList>
            <person name="Floudas D."/>
            <person name="Bentzer J."/>
            <person name="Ahren D."/>
            <person name="Johansson T."/>
            <person name="Persson P."/>
            <person name="Tunlid A."/>
        </authorList>
    </citation>
    <scope>NUCLEOTIDE SEQUENCE [LARGE SCALE GENOMIC DNA]</scope>
    <source>
        <strain evidence="7 8">CBS 291.85</strain>
    </source>
</reference>
<keyword evidence="8" id="KW-1185">Reference proteome</keyword>
<gene>
    <name evidence="7" type="ORF">D9758_010054</name>
</gene>
<dbReference type="InterPro" id="IPR001650">
    <property type="entry name" value="Helicase_C-like"/>
</dbReference>
<dbReference type="GO" id="GO:0005634">
    <property type="term" value="C:nucleus"/>
    <property type="evidence" value="ECO:0007669"/>
    <property type="project" value="TreeGrafter"/>
</dbReference>
<dbReference type="CDD" id="cd18008">
    <property type="entry name" value="DEXDc_SHPRH-like"/>
    <property type="match status" value="1"/>
</dbReference>
<dbReference type="Pfam" id="PF00271">
    <property type="entry name" value="Helicase_C"/>
    <property type="match status" value="1"/>
</dbReference>
<dbReference type="GO" id="GO:0006281">
    <property type="term" value="P:DNA repair"/>
    <property type="evidence" value="ECO:0007669"/>
    <property type="project" value="TreeGrafter"/>
</dbReference>
<dbReference type="Proteomes" id="UP000559256">
    <property type="component" value="Unassembled WGS sequence"/>
</dbReference>
<dbReference type="PANTHER" id="PTHR45626">
    <property type="entry name" value="TRANSCRIPTION TERMINATION FACTOR 2-RELATED"/>
    <property type="match status" value="1"/>
</dbReference>
<dbReference type="CDD" id="cd18793">
    <property type="entry name" value="SF2_C_SNF"/>
    <property type="match status" value="1"/>
</dbReference>
<dbReference type="PROSITE" id="PS51192">
    <property type="entry name" value="HELICASE_ATP_BIND_1"/>
    <property type="match status" value="1"/>
</dbReference>
<name>A0A8H5CU74_9AGAR</name>
<dbReference type="AlphaFoldDB" id="A0A8H5CU74"/>
<evidence type="ECO:0000313" key="8">
    <source>
        <dbReference type="Proteomes" id="UP000559256"/>
    </source>
</evidence>
<dbReference type="InterPro" id="IPR000330">
    <property type="entry name" value="SNF2_N"/>
</dbReference>
<dbReference type="InterPro" id="IPR014001">
    <property type="entry name" value="Helicase_ATP-bd"/>
</dbReference>
<dbReference type="InterPro" id="IPR027417">
    <property type="entry name" value="P-loop_NTPase"/>
</dbReference>
<dbReference type="OrthoDB" id="423559at2759"/>
<dbReference type="Gene3D" id="3.40.50.300">
    <property type="entry name" value="P-loop containing nucleotide triphosphate hydrolases"/>
    <property type="match status" value="1"/>
</dbReference>